<comment type="caution">
    <text evidence="3">The sequence shown here is derived from an EMBL/GenBank/DDBJ whole genome shotgun (WGS) entry which is preliminary data.</text>
</comment>
<dbReference type="PANTHER" id="PTHR37293:SF7">
    <property type="entry name" value="HYPOTHETICAL PHAGE PROTEIN"/>
    <property type="match status" value="1"/>
</dbReference>
<proteinExistence type="predicted"/>
<name>A0A847D9W1_9LACT</name>
<feature type="region of interest" description="Disordered" evidence="1">
    <location>
        <begin position="272"/>
        <end position="319"/>
    </location>
</feature>
<evidence type="ECO:0000259" key="2">
    <source>
        <dbReference type="Pfam" id="PF09681"/>
    </source>
</evidence>
<dbReference type="InterPro" id="IPR053162">
    <property type="entry name" value="DnaD"/>
</dbReference>
<dbReference type="NCBIfam" id="TIGR01714">
    <property type="entry name" value="phage_rep_org_N"/>
    <property type="match status" value="1"/>
</dbReference>
<dbReference type="RefSeq" id="WP_276648843.1">
    <property type="nucleotide sequence ID" value="NZ_JAAZCD010000318.1"/>
</dbReference>
<evidence type="ECO:0000256" key="1">
    <source>
        <dbReference type="SAM" id="MobiDB-lite"/>
    </source>
</evidence>
<gene>
    <name evidence="3" type="ORF">GX662_13375</name>
</gene>
<feature type="compositionally biased region" description="Polar residues" evidence="1">
    <location>
        <begin position="309"/>
        <end position="319"/>
    </location>
</feature>
<feature type="domain" description="Phage replisome organiser N-terminal" evidence="2">
    <location>
        <begin position="6"/>
        <end position="124"/>
    </location>
</feature>
<evidence type="ECO:0000313" key="4">
    <source>
        <dbReference type="Proteomes" id="UP000589373"/>
    </source>
</evidence>
<dbReference type="Pfam" id="PF09681">
    <property type="entry name" value="Phage_rep_org_N"/>
    <property type="match status" value="1"/>
</dbReference>
<dbReference type="Proteomes" id="UP000589373">
    <property type="component" value="Unassembled WGS sequence"/>
</dbReference>
<evidence type="ECO:0000313" key="3">
    <source>
        <dbReference type="EMBL" id="NLD33224.1"/>
    </source>
</evidence>
<organism evidence="3 4">
    <name type="scientific">Trichococcus flocculiformis</name>
    <dbReference type="NCBI Taxonomy" id="82803"/>
    <lineage>
        <taxon>Bacteria</taxon>
        <taxon>Bacillati</taxon>
        <taxon>Bacillota</taxon>
        <taxon>Bacilli</taxon>
        <taxon>Lactobacillales</taxon>
        <taxon>Carnobacteriaceae</taxon>
        <taxon>Trichococcus</taxon>
    </lineage>
</organism>
<dbReference type="InterPro" id="IPR010056">
    <property type="entry name" value="Phage_rep_org__N"/>
</dbReference>
<sequence length="319" mass="37131">MAEITWVKLTINMFDDEKIRLIEAMPEADAIIIIWVRLLTLAGKTNDDGRIYIDEDLPYTDEMLATIFNKPLNTIRLALETFKRFKMIDTSEGVILITNWEKHQNVEGMSRVKLQNAERQKRYRDRKKIEQLNIEDLEKRESNVTDTLPITSHHAIDIEVDIEKDKEKNIKDITSAKSAKRIYDDTSPYLQLSEYLFSKMLLNNPEAKAPNMQSWADELRKMVELDGRTTEQVKGMIEWSQADDFWKINVLCTKKLREKYDQMRVAANANYKKKKTEKMPEWAENPSNVTETAPDPDQQRAVQERISKLKSSGKNSEAG</sequence>
<protein>
    <recommendedName>
        <fullName evidence="2">Phage replisome organiser N-terminal domain-containing protein</fullName>
    </recommendedName>
</protein>
<dbReference type="EMBL" id="JAAZCD010000318">
    <property type="protein sequence ID" value="NLD33224.1"/>
    <property type="molecule type" value="Genomic_DNA"/>
</dbReference>
<accession>A0A847D9W1</accession>
<dbReference type="AlphaFoldDB" id="A0A847D9W1"/>
<reference evidence="3 4" key="1">
    <citation type="journal article" date="2020" name="Biotechnol. Biofuels">
        <title>New insights from the biogas microbiome by comprehensive genome-resolved metagenomics of nearly 1600 species originating from multiple anaerobic digesters.</title>
        <authorList>
            <person name="Campanaro S."/>
            <person name="Treu L."/>
            <person name="Rodriguez-R L.M."/>
            <person name="Kovalovszki A."/>
            <person name="Ziels R.M."/>
            <person name="Maus I."/>
            <person name="Zhu X."/>
            <person name="Kougias P.G."/>
            <person name="Basile A."/>
            <person name="Luo G."/>
            <person name="Schluter A."/>
            <person name="Konstantinidis K.T."/>
            <person name="Angelidaki I."/>
        </authorList>
    </citation>
    <scope>NUCLEOTIDE SEQUENCE [LARGE SCALE GENOMIC DNA]</scope>
    <source>
        <strain evidence="3">AS07pgkLD_105</strain>
    </source>
</reference>
<dbReference type="PANTHER" id="PTHR37293">
    <property type="entry name" value="PHAGE REPLICATION PROTEIN-RELATED"/>
    <property type="match status" value="1"/>
</dbReference>